<dbReference type="EMBL" id="CP015581">
    <property type="protein sequence ID" value="ARU98021.1"/>
    <property type="molecule type" value="Genomic_DNA"/>
</dbReference>
<evidence type="ECO:0000313" key="3">
    <source>
        <dbReference type="Proteomes" id="UP000195729"/>
    </source>
</evidence>
<dbReference type="Proteomes" id="UP000195814">
    <property type="component" value="Chromosome"/>
</dbReference>
<dbReference type="InterPro" id="IPR032349">
    <property type="entry name" value="DUF4865"/>
</dbReference>
<evidence type="ECO:0000313" key="2">
    <source>
        <dbReference type="EMBL" id="ARU98021.1"/>
    </source>
</evidence>
<dbReference type="AlphaFoldDB" id="A0A1Y0L7J1"/>
<protein>
    <recommendedName>
        <fullName evidence="5">DUF4865 domain-containing protein</fullName>
    </recommendedName>
</protein>
<dbReference type="KEGG" id="tci:A7K98_09455"/>
<dbReference type="OrthoDB" id="2065010at2"/>
<accession>A0A1Y0L7J1</accession>
<evidence type="ECO:0000313" key="1">
    <source>
        <dbReference type="EMBL" id="ARU93983.1"/>
    </source>
</evidence>
<gene>
    <name evidence="1" type="ORF">A7K98_09455</name>
    <name evidence="2" type="ORF">A7K99_09455</name>
</gene>
<keyword evidence="3" id="KW-1185">Reference proteome</keyword>
<proteinExistence type="predicted"/>
<name>A0A1Y0L7J1_TATCI</name>
<dbReference type="RefSeq" id="WP_087488346.1">
    <property type="nucleotide sequence ID" value="NZ_CP015579.1"/>
</dbReference>
<organism evidence="1 4">
    <name type="scientific">Tatumella citrea</name>
    <name type="common">Pantoea citrea</name>
    <dbReference type="NCBI Taxonomy" id="53336"/>
    <lineage>
        <taxon>Bacteria</taxon>
        <taxon>Pseudomonadati</taxon>
        <taxon>Pseudomonadota</taxon>
        <taxon>Gammaproteobacteria</taxon>
        <taxon>Enterobacterales</taxon>
        <taxon>Erwiniaceae</taxon>
        <taxon>Tatumella</taxon>
    </lineage>
</organism>
<dbReference type="Proteomes" id="UP000195729">
    <property type="component" value="Chromosome"/>
</dbReference>
<reference evidence="3 4" key="1">
    <citation type="submission" date="2016-05" db="EMBL/GenBank/DDBJ databases">
        <title>Complete genome sequence of two 2,5-diketo-D-glunonic acid producing strain Tatumella citrea.</title>
        <authorList>
            <person name="Duan C."/>
            <person name="Yang J."/>
            <person name="Yang S."/>
        </authorList>
    </citation>
    <scope>NUCLEOTIDE SEQUENCE [LARGE SCALE GENOMIC DNA]</scope>
    <source>
        <strain evidence="2 3">ATCC 39140</strain>
        <strain evidence="1 4">DSM 13699</strain>
    </source>
</reference>
<dbReference type="EMBL" id="CP015579">
    <property type="protein sequence ID" value="ARU93983.1"/>
    <property type="molecule type" value="Genomic_DNA"/>
</dbReference>
<evidence type="ECO:0000313" key="4">
    <source>
        <dbReference type="Proteomes" id="UP000195814"/>
    </source>
</evidence>
<evidence type="ECO:0008006" key="5">
    <source>
        <dbReference type="Google" id="ProtNLM"/>
    </source>
</evidence>
<dbReference type="Pfam" id="PF16157">
    <property type="entry name" value="DUF4865"/>
    <property type="match status" value="1"/>
</dbReference>
<sequence length="174" mass="19494">MIIMQYRFELADDYDMALIEQRIADKGPLFENHPGLVFKSWLYSRRDQPLQPETRNCYAPLYVWESSEAMDTFLSGPLFAGAVNSFGQPDIRRWMALRTPDISQLSSAKHLSITSQILSPEADPSGLPLSGQLAGWDVSRRELLDVTLSDSPQPQADNLRIGYISHGAVNSGHN</sequence>
<dbReference type="Gene3D" id="3.30.70.100">
    <property type="match status" value="1"/>
</dbReference>